<proteinExistence type="predicted"/>
<dbReference type="InterPro" id="IPR047142">
    <property type="entry name" value="OryJ/VirC-like"/>
</dbReference>
<feature type="compositionally biased region" description="Pro residues" evidence="1">
    <location>
        <begin position="1"/>
        <end position="11"/>
    </location>
</feature>
<feature type="region of interest" description="Disordered" evidence="1">
    <location>
        <begin position="1"/>
        <end position="29"/>
    </location>
</feature>
<dbReference type="Gene3D" id="2.60.120.10">
    <property type="entry name" value="Jelly Rolls"/>
    <property type="match status" value="1"/>
</dbReference>
<organism evidence="3 4">
    <name type="scientific">Chaetomidium leptoderma</name>
    <dbReference type="NCBI Taxonomy" id="669021"/>
    <lineage>
        <taxon>Eukaryota</taxon>
        <taxon>Fungi</taxon>
        <taxon>Dikarya</taxon>
        <taxon>Ascomycota</taxon>
        <taxon>Pezizomycotina</taxon>
        <taxon>Sordariomycetes</taxon>
        <taxon>Sordariomycetidae</taxon>
        <taxon>Sordariales</taxon>
        <taxon>Chaetomiaceae</taxon>
        <taxon>Chaetomidium</taxon>
    </lineage>
</organism>
<reference evidence="3" key="2">
    <citation type="submission" date="2023-05" db="EMBL/GenBank/DDBJ databases">
        <authorList>
            <consortium name="Lawrence Berkeley National Laboratory"/>
            <person name="Steindorff A."/>
            <person name="Hensen N."/>
            <person name="Bonometti L."/>
            <person name="Westerberg I."/>
            <person name="Brannstrom I.O."/>
            <person name="Guillou S."/>
            <person name="Cros-Aarteil S."/>
            <person name="Calhoun S."/>
            <person name="Haridas S."/>
            <person name="Kuo A."/>
            <person name="Mondo S."/>
            <person name="Pangilinan J."/>
            <person name="Riley R."/>
            <person name="Labutti K."/>
            <person name="Andreopoulos B."/>
            <person name="Lipzen A."/>
            <person name="Chen C."/>
            <person name="Yanf M."/>
            <person name="Daum C."/>
            <person name="Ng V."/>
            <person name="Clum A."/>
            <person name="Ohm R."/>
            <person name="Martin F."/>
            <person name="Silar P."/>
            <person name="Natvig D."/>
            <person name="Lalanne C."/>
            <person name="Gautier V."/>
            <person name="Ament-Velasquez S.L."/>
            <person name="Kruys A."/>
            <person name="Hutchinson M.I."/>
            <person name="Powell A.J."/>
            <person name="Barry K."/>
            <person name="Miller A.N."/>
            <person name="Grigoriev I.V."/>
            <person name="Debuchy R."/>
            <person name="Gladieux P."/>
            <person name="Thoren M.H."/>
            <person name="Johannesson H."/>
        </authorList>
    </citation>
    <scope>NUCLEOTIDE SEQUENCE</scope>
    <source>
        <strain evidence="3">CBS 538.74</strain>
    </source>
</reference>
<dbReference type="CDD" id="cd02231">
    <property type="entry name" value="cupin_BLL6423-like"/>
    <property type="match status" value="1"/>
</dbReference>
<dbReference type="InterPro" id="IPR011051">
    <property type="entry name" value="RmlC_Cupin_sf"/>
</dbReference>
<protein>
    <recommendedName>
        <fullName evidence="2">Cupin type-2 domain-containing protein</fullName>
    </recommendedName>
</protein>
<dbReference type="PANTHER" id="PTHR36156">
    <property type="entry name" value="SLR2101 PROTEIN"/>
    <property type="match status" value="1"/>
</dbReference>
<name>A0AAN6ZUJ5_9PEZI</name>
<dbReference type="InterPro" id="IPR014710">
    <property type="entry name" value="RmlC-like_jellyroll"/>
</dbReference>
<dbReference type="Pfam" id="PF07883">
    <property type="entry name" value="Cupin_2"/>
    <property type="match status" value="1"/>
</dbReference>
<dbReference type="AlphaFoldDB" id="A0AAN6ZUJ5"/>
<gene>
    <name evidence="3" type="ORF">C8A00DRAFT_36759</name>
</gene>
<evidence type="ECO:0000259" key="2">
    <source>
        <dbReference type="Pfam" id="PF07883"/>
    </source>
</evidence>
<evidence type="ECO:0000256" key="1">
    <source>
        <dbReference type="SAM" id="MobiDB-lite"/>
    </source>
</evidence>
<reference evidence="3" key="1">
    <citation type="journal article" date="2023" name="Mol. Phylogenet. Evol.">
        <title>Genome-scale phylogeny and comparative genomics of the fungal order Sordariales.</title>
        <authorList>
            <person name="Hensen N."/>
            <person name="Bonometti L."/>
            <person name="Westerberg I."/>
            <person name="Brannstrom I.O."/>
            <person name="Guillou S."/>
            <person name="Cros-Aarteil S."/>
            <person name="Calhoun S."/>
            <person name="Haridas S."/>
            <person name="Kuo A."/>
            <person name="Mondo S."/>
            <person name="Pangilinan J."/>
            <person name="Riley R."/>
            <person name="LaButti K."/>
            <person name="Andreopoulos B."/>
            <person name="Lipzen A."/>
            <person name="Chen C."/>
            <person name="Yan M."/>
            <person name="Daum C."/>
            <person name="Ng V."/>
            <person name="Clum A."/>
            <person name="Steindorff A."/>
            <person name="Ohm R.A."/>
            <person name="Martin F."/>
            <person name="Silar P."/>
            <person name="Natvig D.O."/>
            <person name="Lalanne C."/>
            <person name="Gautier V."/>
            <person name="Ament-Velasquez S.L."/>
            <person name="Kruys A."/>
            <person name="Hutchinson M.I."/>
            <person name="Powell A.J."/>
            <person name="Barry K."/>
            <person name="Miller A.N."/>
            <person name="Grigoriev I.V."/>
            <person name="Debuchy R."/>
            <person name="Gladieux P."/>
            <person name="Hiltunen Thoren M."/>
            <person name="Johannesson H."/>
        </authorList>
    </citation>
    <scope>NUCLEOTIDE SEQUENCE</scope>
    <source>
        <strain evidence="3">CBS 538.74</strain>
    </source>
</reference>
<comment type="caution">
    <text evidence="3">The sequence shown here is derived from an EMBL/GenBank/DDBJ whole genome shotgun (WGS) entry which is preliminary data.</text>
</comment>
<keyword evidence="4" id="KW-1185">Reference proteome</keyword>
<dbReference type="Proteomes" id="UP001302745">
    <property type="component" value="Unassembled WGS sequence"/>
</dbReference>
<dbReference type="PANTHER" id="PTHR36156:SF2">
    <property type="entry name" value="CUPIN TYPE-2 DOMAIN-CONTAINING PROTEIN"/>
    <property type="match status" value="1"/>
</dbReference>
<dbReference type="InterPro" id="IPR013096">
    <property type="entry name" value="Cupin_2"/>
</dbReference>
<evidence type="ECO:0000313" key="4">
    <source>
        <dbReference type="Proteomes" id="UP001302745"/>
    </source>
</evidence>
<feature type="compositionally biased region" description="Low complexity" evidence="1">
    <location>
        <begin position="12"/>
        <end position="21"/>
    </location>
</feature>
<accession>A0AAN6ZUJ5</accession>
<feature type="domain" description="Cupin type-2" evidence="2">
    <location>
        <begin position="108"/>
        <end position="174"/>
    </location>
</feature>
<sequence>MGDNSPPPPSSTPEESPPSSTAPISNLPQPHRVITTHNAAGQAIIHSHTPFAWSPFDNDNLAFAVPYTTSGFPPDLNADADLAAHDRALAPANKLGLVNPRGTVLRCVDFAPGYACGMHRTQSLDYGIVMEGEVDMVLDGGESVRLKRGDVAVQRGTQHQWVNCSATEWARMMFVLQDCAPLVVGGVEVGEDLGTNSGLPASGN</sequence>
<dbReference type="SUPFAM" id="SSF51182">
    <property type="entry name" value="RmlC-like cupins"/>
    <property type="match status" value="1"/>
</dbReference>
<evidence type="ECO:0000313" key="3">
    <source>
        <dbReference type="EMBL" id="KAK4150624.1"/>
    </source>
</evidence>
<dbReference type="EMBL" id="MU857059">
    <property type="protein sequence ID" value="KAK4150624.1"/>
    <property type="molecule type" value="Genomic_DNA"/>
</dbReference>